<dbReference type="EMBL" id="CAUYUJ010016964">
    <property type="protein sequence ID" value="CAK0870445.1"/>
    <property type="molecule type" value="Genomic_DNA"/>
</dbReference>
<keyword evidence="3" id="KW-1185">Reference proteome</keyword>
<sequence>DVLGSAFPGGAARVAEKSDFAEQPLEAKPEWSQDYDGYNYHYNWSQEESTQHGAAGAEGLVGGGAAPGGAPMQRASDIVRELRQLLGLDPVSEEDALGPGGDHRGGEPRSPAGGGSVAAELASKFREDLSPWLAEQKGELGITSEVGFPGLDQPQETNHGESKV</sequence>
<feature type="region of interest" description="Disordered" evidence="1">
    <location>
        <begin position="1"/>
        <end position="28"/>
    </location>
</feature>
<name>A0ABN9VBN8_9DINO</name>
<feature type="region of interest" description="Disordered" evidence="1">
    <location>
        <begin position="141"/>
        <end position="164"/>
    </location>
</feature>
<comment type="caution">
    <text evidence="2">The sequence shown here is derived from an EMBL/GenBank/DDBJ whole genome shotgun (WGS) entry which is preliminary data.</text>
</comment>
<evidence type="ECO:0000313" key="2">
    <source>
        <dbReference type="EMBL" id="CAK0870445.1"/>
    </source>
</evidence>
<dbReference type="Proteomes" id="UP001189429">
    <property type="component" value="Unassembled WGS sequence"/>
</dbReference>
<evidence type="ECO:0000313" key="3">
    <source>
        <dbReference type="Proteomes" id="UP001189429"/>
    </source>
</evidence>
<feature type="region of interest" description="Disordered" evidence="1">
    <location>
        <begin position="48"/>
        <end position="121"/>
    </location>
</feature>
<proteinExistence type="predicted"/>
<feature type="non-terminal residue" evidence="2">
    <location>
        <position position="164"/>
    </location>
</feature>
<protein>
    <submittedName>
        <fullName evidence="2">Uncharacterized protein</fullName>
    </submittedName>
</protein>
<reference evidence="2" key="1">
    <citation type="submission" date="2023-10" db="EMBL/GenBank/DDBJ databases">
        <authorList>
            <person name="Chen Y."/>
            <person name="Shah S."/>
            <person name="Dougan E. K."/>
            <person name="Thang M."/>
            <person name="Chan C."/>
        </authorList>
    </citation>
    <scope>NUCLEOTIDE SEQUENCE [LARGE SCALE GENOMIC DNA]</scope>
</reference>
<gene>
    <name evidence="2" type="ORF">PCOR1329_LOCUS56563</name>
</gene>
<organism evidence="2 3">
    <name type="scientific">Prorocentrum cordatum</name>
    <dbReference type="NCBI Taxonomy" id="2364126"/>
    <lineage>
        <taxon>Eukaryota</taxon>
        <taxon>Sar</taxon>
        <taxon>Alveolata</taxon>
        <taxon>Dinophyceae</taxon>
        <taxon>Prorocentrales</taxon>
        <taxon>Prorocentraceae</taxon>
        <taxon>Prorocentrum</taxon>
    </lineage>
</organism>
<accession>A0ABN9VBN8</accession>
<feature type="non-terminal residue" evidence="2">
    <location>
        <position position="1"/>
    </location>
</feature>
<feature type="compositionally biased region" description="Basic and acidic residues" evidence="1">
    <location>
        <begin position="14"/>
        <end position="28"/>
    </location>
</feature>
<evidence type="ECO:0000256" key="1">
    <source>
        <dbReference type="SAM" id="MobiDB-lite"/>
    </source>
</evidence>